<dbReference type="PROSITE" id="PS51476">
    <property type="entry name" value="PROTEASOME_BETA_2"/>
    <property type="match status" value="1"/>
</dbReference>
<feature type="binding site" evidence="7">
    <location>
        <position position="179"/>
    </location>
    <ligand>
        <name>Na(+)</name>
        <dbReference type="ChEBI" id="CHEBI:29101"/>
    </ligand>
</feature>
<feature type="active site" evidence="7">
    <location>
        <position position="17"/>
    </location>
</feature>
<dbReference type="SUPFAM" id="SSF56235">
    <property type="entry name" value="N-terminal nucleophile aminohydrolases (Ntn hydrolases)"/>
    <property type="match status" value="1"/>
</dbReference>
<comment type="catalytic activity">
    <reaction evidence="7">
        <text>ATP-dependent cleavage of peptide bonds with broad specificity.</text>
        <dbReference type="EC" id="3.4.25.2"/>
    </reaction>
</comment>
<dbReference type="EC" id="3.4.25.2" evidence="7"/>
<evidence type="ECO:0000256" key="3">
    <source>
        <dbReference type="ARBA" id="ARBA00022670"/>
    </source>
</evidence>
<keyword evidence="5 7" id="KW-0378">Hydrolase</keyword>
<keyword evidence="7" id="KW-0479">Metal-binding</keyword>
<gene>
    <name evidence="7 8" type="primary">hslV</name>
    <name evidence="8" type="ORF">HKD32_10540</name>
</gene>
<evidence type="ECO:0000256" key="7">
    <source>
        <dbReference type="HAMAP-Rule" id="MF_00248"/>
    </source>
</evidence>
<reference evidence="8" key="2">
    <citation type="submission" date="2020-11" db="EMBL/GenBank/DDBJ databases">
        <title>Description of novel Gluconobacter species.</title>
        <authorList>
            <person name="Cleenwerck I."/>
            <person name="Cnockaert M."/>
            <person name="Borremans W."/>
            <person name="Wieme A.D."/>
            <person name="De Vuyst L."/>
            <person name="Vandamme P."/>
        </authorList>
    </citation>
    <scope>NUCLEOTIDE SEQUENCE</scope>
    <source>
        <strain evidence="8">R71697</strain>
    </source>
</reference>
<evidence type="ECO:0000313" key="9">
    <source>
        <dbReference type="Proteomes" id="UP000661006"/>
    </source>
</evidence>
<comment type="subunit">
    <text evidence="7">A double ring-shaped homohexamer of HslV is capped on each side by a ring-shaped HslU homohexamer. The assembly of the HslU/HslV complex is dependent on binding of ATP.</text>
</comment>
<dbReference type="Gene3D" id="3.60.20.10">
    <property type="entry name" value="Glutamine Phosphoribosylpyrophosphate, subunit 1, domain 1"/>
    <property type="match status" value="1"/>
</dbReference>
<dbReference type="Proteomes" id="UP000661006">
    <property type="component" value="Unassembled WGS sequence"/>
</dbReference>
<feature type="binding site" evidence="7">
    <location>
        <position position="173"/>
    </location>
    <ligand>
        <name>Na(+)</name>
        <dbReference type="ChEBI" id="CHEBI:29101"/>
    </ligand>
</feature>
<feature type="binding site" evidence="7">
    <location>
        <position position="176"/>
    </location>
    <ligand>
        <name>Na(+)</name>
        <dbReference type="ChEBI" id="CHEBI:29101"/>
    </ligand>
</feature>
<evidence type="ECO:0000256" key="5">
    <source>
        <dbReference type="ARBA" id="ARBA00022801"/>
    </source>
</evidence>
<dbReference type="GO" id="GO:0009376">
    <property type="term" value="C:HslUV protease complex"/>
    <property type="evidence" value="ECO:0007669"/>
    <property type="project" value="UniProtKB-UniRule"/>
</dbReference>
<comment type="similarity">
    <text evidence="1 7">Belongs to the peptidase T1B family. HslV subfamily.</text>
</comment>
<proteinExistence type="inferred from homology"/>
<dbReference type="InterPro" id="IPR029055">
    <property type="entry name" value="Ntn_hydrolases_N"/>
</dbReference>
<dbReference type="GO" id="GO:0004298">
    <property type="term" value="F:threonine-type endopeptidase activity"/>
    <property type="evidence" value="ECO:0007669"/>
    <property type="project" value="UniProtKB-KW"/>
</dbReference>
<evidence type="ECO:0000256" key="4">
    <source>
        <dbReference type="ARBA" id="ARBA00022698"/>
    </source>
</evidence>
<dbReference type="HAMAP" id="MF_00248">
    <property type="entry name" value="HslV"/>
    <property type="match status" value="1"/>
</dbReference>
<dbReference type="NCBIfam" id="TIGR03692">
    <property type="entry name" value="ATP_dep_HslV"/>
    <property type="match status" value="1"/>
</dbReference>
<name>A0A9Q2FNX0_GLUJA</name>
<dbReference type="EMBL" id="JABCQN010000004">
    <property type="protein sequence ID" value="MBF0871282.1"/>
    <property type="molecule type" value="Genomic_DNA"/>
</dbReference>
<evidence type="ECO:0000256" key="6">
    <source>
        <dbReference type="ARBA" id="ARBA00023053"/>
    </source>
</evidence>
<dbReference type="CDD" id="cd01913">
    <property type="entry name" value="protease_HslV"/>
    <property type="match status" value="1"/>
</dbReference>
<comment type="function">
    <text evidence="7">Protease subunit of a proteasome-like degradation complex believed to be a general protein degrading machinery.</text>
</comment>
<keyword evidence="7" id="KW-0963">Cytoplasm</keyword>
<dbReference type="PIRSF" id="PIRSF039093">
    <property type="entry name" value="HslV"/>
    <property type="match status" value="1"/>
</dbReference>
<keyword evidence="6 7" id="KW-0915">Sodium</keyword>
<dbReference type="PANTHER" id="PTHR32194">
    <property type="entry name" value="METALLOPROTEASE TLDD"/>
    <property type="match status" value="1"/>
</dbReference>
<comment type="activity regulation">
    <text evidence="7">Allosterically activated by HslU binding.</text>
</comment>
<dbReference type="GO" id="GO:0005839">
    <property type="term" value="C:proteasome core complex"/>
    <property type="evidence" value="ECO:0007669"/>
    <property type="project" value="InterPro"/>
</dbReference>
<dbReference type="GO" id="GO:0046872">
    <property type="term" value="F:metal ion binding"/>
    <property type="evidence" value="ECO:0007669"/>
    <property type="project" value="UniProtKB-KW"/>
</dbReference>
<dbReference type="Pfam" id="PF00227">
    <property type="entry name" value="Proteasome"/>
    <property type="match status" value="1"/>
</dbReference>
<evidence type="ECO:0000313" key="8">
    <source>
        <dbReference type="EMBL" id="MBF0871282.1"/>
    </source>
</evidence>
<keyword evidence="2 7" id="KW-0021">Allosteric enzyme</keyword>
<dbReference type="InterPro" id="IPR001353">
    <property type="entry name" value="Proteasome_sua/b"/>
</dbReference>
<evidence type="ECO:0000256" key="2">
    <source>
        <dbReference type="ARBA" id="ARBA00022533"/>
    </source>
</evidence>
<dbReference type="NCBIfam" id="NF003964">
    <property type="entry name" value="PRK05456.1"/>
    <property type="match status" value="1"/>
</dbReference>
<dbReference type="InterPro" id="IPR022281">
    <property type="entry name" value="ATP-dep_Prtase_HsIV_su"/>
</dbReference>
<protein>
    <recommendedName>
        <fullName evidence="7">ATP-dependent protease subunit HslV</fullName>
        <ecNumber evidence="7">3.4.25.2</ecNumber>
    </recommendedName>
</protein>
<organism evidence="8 9">
    <name type="scientific">Gluconobacter japonicus</name>
    <dbReference type="NCBI Taxonomy" id="376620"/>
    <lineage>
        <taxon>Bacteria</taxon>
        <taxon>Pseudomonadati</taxon>
        <taxon>Pseudomonadota</taxon>
        <taxon>Alphaproteobacteria</taxon>
        <taxon>Acetobacterales</taxon>
        <taxon>Acetobacteraceae</taxon>
        <taxon>Gluconobacter</taxon>
    </lineage>
</organism>
<dbReference type="AlphaFoldDB" id="A0A9Q2FNX0"/>
<sequence>MMSYQTTPHDPVGWHGTTILCVRRDGQVAMAGDGQVSLGATVIKGNARKVRRIGPHGKILAGFAGATADAFTLLERLEAKLERYPGQLERACVELAKDWRTDRYLRRLEAMMAVADAERSFTLTGNGDVLEPEDGIVAIGSGGNYALSAARALMTVEGLSAEEIARRAMKIAGDICVYTNYSVTLETLGGEAS</sequence>
<evidence type="ECO:0000256" key="1">
    <source>
        <dbReference type="ARBA" id="ARBA00006053"/>
    </source>
</evidence>
<comment type="subcellular location">
    <subcellularLocation>
        <location evidence="7">Cytoplasm</location>
    </subcellularLocation>
</comment>
<dbReference type="PANTHER" id="PTHR32194:SF7">
    <property type="entry name" value="ATP-DEPENDENT PROTEASE SUBUNIT HSLV"/>
    <property type="match status" value="1"/>
</dbReference>
<keyword evidence="4 7" id="KW-0888">Threonine protease</keyword>
<comment type="caution">
    <text evidence="8">The sequence shown here is derived from an EMBL/GenBank/DDBJ whole genome shotgun (WGS) entry which is preliminary data.</text>
</comment>
<dbReference type="GO" id="GO:0051603">
    <property type="term" value="P:proteolysis involved in protein catabolic process"/>
    <property type="evidence" value="ECO:0007669"/>
    <property type="project" value="InterPro"/>
</dbReference>
<dbReference type="InterPro" id="IPR023333">
    <property type="entry name" value="Proteasome_suB-type"/>
</dbReference>
<accession>A0A9Q2FNX0</accession>
<keyword evidence="3 7" id="KW-0645">Protease</keyword>
<reference evidence="8" key="1">
    <citation type="submission" date="2020-04" db="EMBL/GenBank/DDBJ databases">
        <authorList>
            <person name="Sombolestani A."/>
        </authorList>
    </citation>
    <scope>NUCLEOTIDE SEQUENCE</scope>
    <source>
        <strain evidence="8">R71697</strain>
    </source>
</reference>